<dbReference type="GeneID" id="301332480"/>
<keyword evidence="4" id="KW-1185">Reference proteome</keyword>
<sequence length="226" mass="24130">MSVAAPSGGTSPVRDYLEAVLDLLEEHALNRERVDWARVRREAEAQIADATATVTGQAYGGAEVERRYIREGAAVVRDLDRHRPKGWVVDLRGNAGGSMYPMLTVLAPLLGHGHLGSFVDAAGEVSGRWLLRDGVVYVDDEALSAIPHPYLPAEPEPPVAVLIDGRTMSAGETTLSQWPARPIGPAASTATLPSPRTSPRRGMPTRSPTPWRGYGPFGPRPQGGAG</sequence>
<organism evidence="3 4">
    <name type="scientific">Streptomyces nigrescens</name>
    <dbReference type="NCBI Taxonomy" id="1920"/>
    <lineage>
        <taxon>Bacteria</taxon>
        <taxon>Bacillati</taxon>
        <taxon>Actinomycetota</taxon>
        <taxon>Actinomycetes</taxon>
        <taxon>Kitasatosporales</taxon>
        <taxon>Streptomycetaceae</taxon>
        <taxon>Streptomyces</taxon>
    </lineage>
</organism>
<dbReference type="Pfam" id="PF03572">
    <property type="entry name" value="Peptidase_S41"/>
    <property type="match status" value="1"/>
</dbReference>
<dbReference type="SUPFAM" id="SSF52096">
    <property type="entry name" value="ClpP/crotonase"/>
    <property type="match status" value="1"/>
</dbReference>
<dbReference type="Proteomes" id="UP001210169">
    <property type="component" value="Chromosome"/>
</dbReference>
<evidence type="ECO:0000259" key="2">
    <source>
        <dbReference type="Pfam" id="PF03572"/>
    </source>
</evidence>
<gene>
    <name evidence="3" type="ORF">STRNI_003310</name>
</gene>
<proteinExistence type="predicted"/>
<reference evidence="3 4" key="1">
    <citation type="submission" date="2022-12" db="EMBL/GenBank/DDBJ databases">
        <authorList>
            <person name="Ruckert C."/>
            <person name="Busche T."/>
            <person name="Kalinowski J."/>
            <person name="Wittmann C."/>
        </authorList>
    </citation>
    <scope>NUCLEOTIDE SEQUENCE [LARGE SCALE GENOMIC DNA]</scope>
    <source>
        <strain evidence="3 4">DSM 40276</strain>
    </source>
</reference>
<dbReference type="InterPro" id="IPR029045">
    <property type="entry name" value="ClpP/crotonase-like_dom_sf"/>
</dbReference>
<dbReference type="Gene3D" id="3.90.226.10">
    <property type="entry name" value="2-enoyl-CoA Hydratase, Chain A, domain 1"/>
    <property type="match status" value="1"/>
</dbReference>
<dbReference type="EMBL" id="CP114203">
    <property type="protein sequence ID" value="WAU04986.1"/>
    <property type="molecule type" value="Genomic_DNA"/>
</dbReference>
<feature type="domain" description="Tail specific protease" evidence="2">
    <location>
        <begin position="73"/>
        <end position="174"/>
    </location>
</feature>
<dbReference type="RefSeq" id="WP_277411488.1">
    <property type="nucleotide sequence ID" value="NZ_CP114203.1"/>
</dbReference>
<feature type="compositionally biased region" description="Polar residues" evidence="1">
    <location>
        <begin position="188"/>
        <end position="197"/>
    </location>
</feature>
<protein>
    <submittedName>
        <fullName evidence="3">S41 family peptidase</fullName>
    </submittedName>
</protein>
<evidence type="ECO:0000313" key="3">
    <source>
        <dbReference type="EMBL" id="WAU04986.1"/>
    </source>
</evidence>
<feature type="region of interest" description="Disordered" evidence="1">
    <location>
        <begin position="175"/>
        <end position="226"/>
    </location>
</feature>
<evidence type="ECO:0000313" key="4">
    <source>
        <dbReference type="Proteomes" id="UP001210169"/>
    </source>
</evidence>
<dbReference type="InterPro" id="IPR005151">
    <property type="entry name" value="Tail-specific_protease"/>
</dbReference>
<name>A0ABY7J5H4_STRNI</name>
<accession>A0ABY7J5H4</accession>
<evidence type="ECO:0000256" key="1">
    <source>
        <dbReference type="SAM" id="MobiDB-lite"/>
    </source>
</evidence>